<dbReference type="Proteomes" id="UP000825799">
    <property type="component" value="Chromosome"/>
</dbReference>
<gene>
    <name evidence="2" type="ORF">K1X15_20550</name>
</gene>
<evidence type="ECO:0000259" key="1">
    <source>
        <dbReference type="Pfam" id="PF18029"/>
    </source>
</evidence>
<evidence type="ECO:0000313" key="3">
    <source>
        <dbReference type="Proteomes" id="UP000825799"/>
    </source>
</evidence>
<reference evidence="2 3" key="1">
    <citation type="submission" date="2021-08" db="EMBL/GenBank/DDBJ databases">
        <title>Devosia salina sp. nov., isolated from the South China Sea sediment.</title>
        <authorList>
            <person name="Zhou Z."/>
        </authorList>
    </citation>
    <scope>NUCLEOTIDE SEQUENCE [LARGE SCALE GENOMIC DNA]</scope>
    <source>
        <strain evidence="2 3">SCS-3</strain>
    </source>
</reference>
<dbReference type="InterPro" id="IPR041581">
    <property type="entry name" value="Glyoxalase_6"/>
</dbReference>
<proteinExistence type="predicted"/>
<dbReference type="Pfam" id="PF18029">
    <property type="entry name" value="Glyoxalase_6"/>
    <property type="match status" value="1"/>
</dbReference>
<keyword evidence="3" id="KW-1185">Reference proteome</keyword>
<dbReference type="EMBL" id="CP080590">
    <property type="protein sequence ID" value="QYO76921.1"/>
    <property type="molecule type" value="Genomic_DNA"/>
</dbReference>
<dbReference type="PANTHER" id="PTHR35908:SF1">
    <property type="entry name" value="CONSERVED PROTEIN"/>
    <property type="match status" value="1"/>
</dbReference>
<evidence type="ECO:0000313" key="2">
    <source>
        <dbReference type="EMBL" id="QYO76921.1"/>
    </source>
</evidence>
<dbReference type="RefSeq" id="WP_220305385.1">
    <property type="nucleotide sequence ID" value="NZ_CP080590.1"/>
</dbReference>
<name>A0ABX8WFZ4_9HYPH</name>
<feature type="domain" description="Glyoxalase-like" evidence="1">
    <location>
        <begin position="7"/>
        <end position="122"/>
    </location>
</feature>
<protein>
    <submittedName>
        <fullName evidence="2">VOC family protein</fullName>
    </submittedName>
</protein>
<dbReference type="InterPro" id="IPR029068">
    <property type="entry name" value="Glyas_Bleomycin-R_OHBP_Dase"/>
</dbReference>
<dbReference type="CDD" id="cd06587">
    <property type="entry name" value="VOC"/>
    <property type="match status" value="1"/>
</dbReference>
<organism evidence="2 3">
    <name type="scientific">Devosia salina</name>
    <dbReference type="NCBI Taxonomy" id="2860336"/>
    <lineage>
        <taxon>Bacteria</taxon>
        <taxon>Pseudomonadati</taxon>
        <taxon>Pseudomonadota</taxon>
        <taxon>Alphaproteobacteria</taxon>
        <taxon>Hyphomicrobiales</taxon>
        <taxon>Devosiaceae</taxon>
        <taxon>Devosia</taxon>
    </lineage>
</organism>
<dbReference type="PANTHER" id="PTHR35908">
    <property type="entry name" value="HYPOTHETICAL FUSION PROTEIN"/>
    <property type="match status" value="1"/>
</dbReference>
<accession>A0ABX8WFZ4</accession>
<dbReference type="Gene3D" id="3.10.180.10">
    <property type="entry name" value="2,3-Dihydroxybiphenyl 1,2-Dioxygenase, domain 1"/>
    <property type="match status" value="1"/>
</dbReference>
<dbReference type="SUPFAM" id="SSF54593">
    <property type="entry name" value="Glyoxalase/Bleomycin resistance protein/Dihydroxybiphenyl dioxygenase"/>
    <property type="match status" value="1"/>
</dbReference>
<sequence>MGRLRDIVIDADHPAALARFWAAALDGYAILPYDDTEIARLAALGLTPESDTSVMIAGPGTRLCIHLRTGPRPTRNRVHLDITADDVEAEVARLLALGATRVRDGGGYIVLNDPEGNNFCVCAAG</sequence>